<evidence type="ECO:0000313" key="4">
    <source>
        <dbReference type="RefSeq" id="XP_030378389.1"/>
    </source>
</evidence>
<protein>
    <submittedName>
        <fullName evidence="4">Protein URE2</fullName>
    </submittedName>
</protein>
<dbReference type="AlphaFoldDB" id="A0A6J2TQS6"/>
<keyword evidence="3" id="KW-1185">Reference proteome</keyword>
<dbReference type="GeneID" id="115627009"/>
<accession>A0A6J2TQS6</accession>
<dbReference type="Proteomes" id="UP000504634">
    <property type="component" value="Unplaced"/>
</dbReference>
<dbReference type="Pfam" id="PF16740">
    <property type="entry name" value="SKA2"/>
    <property type="match status" value="1"/>
</dbReference>
<sequence length="129" mass="15137">MTDYQDITALEKSVANAGTQLYTMAHKLHAVERSLDQTTMEQMDEMEVLELLESMTEVKNEYQNLRKDIQEVQQLQRDVSTSIRFQMRSMQQTFQMLKKRIATSQQQQQQKQQLQQQQPTPTTLTASDH</sequence>
<gene>
    <name evidence="4" type="primary">LOC115627009</name>
</gene>
<evidence type="ECO:0000313" key="3">
    <source>
        <dbReference type="Proteomes" id="UP000504634"/>
    </source>
</evidence>
<feature type="compositionally biased region" description="Low complexity" evidence="1">
    <location>
        <begin position="105"/>
        <end position="118"/>
    </location>
</feature>
<proteinExistence type="predicted"/>
<dbReference type="InterPro" id="IPR042091">
    <property type="entry name" value="Ska2_N"/>
</dbReference>
<feature type="domain" description="Ska2 N-terminal" evidence="2">
    <location>
        <begin position="11"/>
        <end position="116"/>
    </location>
</feature>
<evidence type="ECO:0000259" key="2">
    <source>
        <dbReference type="Pfam" id="PF16740"/>
    </source>
</evidence>
<name>A0A6J2TQS6_DROLE</name>
<reference evidence="4" key="1">
    <citation type="submission" date="2025-08" db="UniProtKB">
        <authorList>
            <consortium name="RefSeq"/>
        </authorList>
    </citation>
    <scope>IDENTIFICATION</scope>
    <source>
        <strain evidence="4">11010-0011.00</strain>
        <tissue evidence="4">Whole body</tissue>
    </source>
</reference>
<dbReference type="RefSeq" id="XP_030378389.1">
    <property type="nucleotide sequence ID" value="XM_030522529.1"/>
</dbReference>
<feature type="compositionally biased region" description="Polar residues" evidence="1">
    <location>
        <begin position="119"/>
        <end position="129"/>
    </location>
</feature>
<dbReference type="Gene3D" id="6.10.250.1380">
    <property type="match status" value="1"/>
</dbReference>
<organism evidence="3 4">
    <name type="scientific">Drosophila lebanonensis</name>
    <name type="common">Fruit fly</name>
    <name type="synonym">Scaptodrosophila lebanonensis</name>
    <dbReference type="NCBI Taxonomy" id="7225"/>
    <lineage>
        <taxon>Eukaryota</taxon>
        <taxon>Metazoa</taxon>
        <taxon>Ecdysozoa</taxon>
        <taxon>Arthropoda</taxon>
        <taxon>Hexapoda</taxon>
        <taxon>Insecta</taxon>
        <taxon>Pterygota</taxon>
        <taxon>Neoptera</taxon>
        <taxon>Endopterygota</taxon>
        <taxon>Diptera</taxon>
        <taxon>Brachycera</taxon>
        <taxon>Muscomorpha</taxon>
        <taxon>Ephydroidea</taxon>
        <taxon>Drosophilidae</taxon>
        <taxon>Scaptodrosophila</taxon>
    </lineage>
</organism>
<evidence type="ECO:0000256" key="1">
    <source>
        <dbReference type="SAM" id="MobiDB-lite"/>
    </source>
</evidence>
<feature type="region of interest" description="Disordered" evidence="1">
    <location>
        <begin position="97"/>
        <end position="129"/>
    </location>
</feature>
<dbReference type="OrthoDB" id="8182512at2759"/>